<sequence>MESVKKDIIQEYAGWSSLDVLENANRYPGPTGFFAYVMEEALKEHLSLIPTGGREAHFSGDIYIHKLPYSLYIPYCTGHSTARLLEKGLRTPTIVSRPAKHFDTYVDHIANYLITMQHYFSGAQALSSVEWYAGPFIRKEGLDRRKIRQNIQRLVYNLNYPSRVGMQCLSEDTVILTPYGWKRYDEVNVGDIIYTFNVETKSIEPKVVRHVHVSRYSGKMYNLRNRTQDQLISPGHRVVRKVFNSDRYTLTPVEEVLKFKSPVPIPTPAITRLENDGIEINGEWIKLLAWILSEGSIEKRPKGTPRITIVQSPESHPEEYIEILELLSKLGLEYTVRDDPGWGNAKAIRLNAESSRTVIEKLGIHGKKPPLWLYQLNREQAKVFIETYVKGGGYTEKGKNRIRITTTDEEIKDAIVAVAVLAGYNVSVSVRTPNPPSKKVQYTITLTKTGHEYIQEIREVEYSGIIWSVNTENETVIAMRKGSVFITGNTPFTNFTVTLDVPKKMLEGDHAIYDGKKLDPLGEYEREAKEFFIALTEVLREGDAIGQPFTFPIPTLMVTAKMLWDDPEVFEAVFETASKRGSFYWLNTNVVDPDASYAMCCRLNIDKNEFMYAFGLNGKSSGEKALERLERQRFGGLWAMPDVTGSVNVTTVNLPRLALKANGDDDRFWEEYGRVLQVVRDTTDWFRERYVRLITNYRQMYQMIHLYLEEFPSSHFNTIGILGLPEAAAIYLNEPELWTEGTRKDWLKAAELMRDMVEFATAKAREWMRETGTPWNVEEVPGESAAAKLAIKDLREFPELKEYLSDLENPIYSTSIAPYYGSLELGDRIRIEEKVQRSFTGGVMMHIFLGEEPDPEALAKLTKRLMRTDLVYWSYTPAVTVCNDCNHSTTGIHTHCPRCGSENVEIWSRIIGYYRPLKNWNPFRKKEFWTRRHYTS</sequence>
<evidence type="ECO:0000259" key="3">
    <source>
        <dbReference type="PROSITE" id="PS50819"/>
    </source>
</evidence>
<dbReference type="GO" id="GO:0031250">
    <property type="term" value="C:anaerobic ribonucleoside-triphosphate reductase complex"/>
    <property type="evidence" value="ECO:0007669"/>
    <property type="project" value="TreeGrafter"/>
</dbReference>
<organism evidence="4 5">
    <name type="scientific">Thermococcus aciditolerans</name>
    <dbReference type="NCBI Taxonomy" id="2598455"/>
    <lineage>
        <taxon>Archaea</taxon>
        <taxon>Methanobacteriati</taxon>
        <taxon>Methanobacteriota</taxon>
        <taxon>Thermococci</taxon>
        <taxon>Thermococcales</taxon>
        <taxon>Thermococcaceae</taxon>
        <taxon>Thermococcus</taxon>
    </lineage>
</organism>
<evidence type="ECO:0000256" key="1">
    <source>
        <dbReference type="ARBA" id="ARBA00022813"/>
    </source>
</evidence>
<dbReference type="PANTHER" id="PTHR21075">
    <property type="entry name" value="ANAEROBIC RIBONUCLEOSIDE-TRIPHOSPHATE REDUCTASE"/>
    <property type="match status" value="1"/>
</dbReference>
<dbReference type="InterPro" id="IPR027434">
    <property type="entry name" value="Homing_endonucl"/>
</dbReference>
<name>A0A5C0SNB0_9EURY</name>
<dbReference type="GO" id="GO:0009265">
    <property type="term" value="P:2'-deoxyribonucleotide biosynthetic process"/>
    <property type="evidence" value="ECO:0007669"/>
    <property type="project" value="TreeGrafter"/>
</dbReference>
<dbReference type="NCBIfam" id="TIGR02487">
    <property type="entry name" value="NrdD"/>
    <property type="match status" value="1"/>
</dbReference>
<dbReference type="InterPro" id="IPR036844">
    <property type="entry name" value="Hint_dom_sf"/>
</dbReference>
<dbReference type="GO" id="GO:0008998">
    <property type="term" value="F:ribonucleoside-triphosphate reductase (thioredoxin) activity"/>
    <property type="evidence" value="ECO:0007669"/>
    <property type="project" value="UniProtKB-EC"/>
</dbReference>
<dbReference type="KEGG" id="them:FPV09_07345"/>
<dbReference type="PANTHER" id="PTHR21075:SF0">
    <property type="entry name" value="ANAEROBIC RIBONUCLEOSIDE-TRIPHOSPHATE REDUCTASE"/>
    <property type="match status" value="1"/>
</dbReference>
<accession>A0A5C0SNB0</accession>
<dbReference type="RefSeq" id="WP_148882903.1">
    <property type="nucleotide sequence ID" value="NZ_CP041932.1"/>
</dbReference>
<dbReference type="InterPro" id="IPR012833">
    <property type="entry name" value="NrdD"/>
</dbReference>
<protein>
    <submittedName>
        <fullName evidence="4">Anaerobic ribonucleoside triphosphate reductase</fullName>
        <ecNumber evidence="4">1.17.4.2</ecNumber>
    </submittedName>
</protein>
<dbReference type="Gene3D" id="3.20.70.20">
    <property type="match status" value="2"/>
</dbReference>
<keyword evidence="2" id="KW-0651">Protein splicing</keyword>
<dbReference type="EMBL" id="CP041932">
    <property type="protein sequence ID" value="QEK14934.1"/>
    <property type="molecule type" value="Genomic_DNA"/>
</dbReference>
<evidence type="ECO:0000256" key="2">
    <source>
        <dbReference type="ARBA" id="ARBA00023000"/>
    </source>
</evidence>
<proteinExistence type="predicted"/>
<dbReference type="GO" id="GO:0004748">
    <property type="term" value="F:ribonucleoside-diphosphate reductase activity, thioredoxin disulfide as acceptor"/>
    <property type="evidence" value="ECO:0007669"/>
    <property type="project" value="TreeGrafter"/>
</dbReference>
<dbReference type="SUPFAM" id="SSF55608">
    <property type="entry name" value="Homing endonucleases"/>
    <property type="match status" value="1"/>
</dbReference>
<dbReference type="SUPFAM" id="SSF51998">
    <property type="entry name" value="PFL-like glycyl radical enzymes"/>
    <property type="match status" value="2"/>
</dbReference>
<dbReference type="SUPFAM" id="SSF51294">
    <property type="entry name" value="Hedgehog/intein (Hint) domain"/>
    <property type="match status" value="1"/>
</dbReference>
<dbReference type="PROSITE" id="PS50819">
    <property type="entry name" value="INTEIN_ENDONUCLEASE"/>
    <property type="match status" value="1"/>
</dbReference>
<feature type="domain" description="DOD-type homing endonuclease" evidence="3">
    <location>
        <begin position="287"/>
        <end position="424"/>
    </location>
</feature>
<evidence type="ECO:0000313" key="5">
    <source>
        <dbReference type="Proteomes" id="UP000322631"/>
    </source>
</evidence>
<gene>
    <name evidence="4" type="ORF">FPV09_07345</name>
</gene>
<evidence type="ECO:0000313" key="4">
    <source>
        <dbReference type="EMBL" id="QEK14934.1"/>
    </source>
</evidence>
<dbReference type="GO" id="GO:0006260">
    <property type="term" value="P:DNA replication"/>
    <property type="evidence" value="ECO:0007669"/>
    <property type="project" value="InterPro"/>
</dbReference>
<dbReference type="Proteomes" id="UP000322631">
    <property type="component" value="Chromosome"/>
</dbReference>
<dbReference type="PROSITE" id="PS50817">
    <property type="entry name" value="INTEIN_N_TER"/>
    <property type="match status" value="1"/>
</dbReference>
<dbReference type="EC" id="1.17.4.2" evidence="4"/>
<dbReference type="GO" id="GO:0016539">
    <property type="term" value="P:intein-mediated protein splicing"/>
    <property type="evidence" value="ECO:0007669"/>
    <property type="project" value="InterPro"/>
</dbReference>
<dbReference type="GO" id="GO:0004519">
    <property type="term" value="F:endonuclease activity"/>
    <property type="evidence" value="ECO:0007669"/>
    <property type="project" value="InterPro"/>
</dbReference>
<keyword evidence="5" id="KW-1185">Reference proteome</keyword>
<dbReference type="InterPro" id="IPR004042">
    <property type="entry name" value="Intein_endonuc_central"/>
</dbReference>
<dbReference type="Pfam" id="PF13597">
    <property type="entry name" value="NRDD"/>
    <property type="match status" value="2"/>
</dbReference>
<keyword evidence="4" id="KW-0560">Oxidoreductase</keyword>
<dbReference type="InterPro" id="IPR006141">
    <property type="entry name" value="Intein_N"/>
</dbReference>
<dbReference type="NCBIfam" id="NF006358">
    <property type="entry name" value="PRK08579.1"/>
    <property type="match status" value="1"/>
</dbReference>
<keyword evidence="1" id="KW-0068">Autocatalytic cleavage</keyword>
<reference evidence="4 5" key="1">
    <citation type="submission" date="2019-07" db="EMBL/GenBank/DDBJ databases">
        <title>Complete genome of Thermococcus acidophilus.</title>
        <authorList>
            <person name="Li X."/>
        </authorList>
    </citation>
    <scope>NUCLEOTIDE SEQUENCE [LARGE SCALE GENOMIC DNA]</scope>
    <source>
        <strain evidence="4 5">SY113</strain>
    </source>
</reference>
<dbReference type="GeneID" id="41609658"/>
<dbReference type="AlphaFoldDB" id="A0A5C0SNB0"/>